<feature type="compositionally biased region" description="Polar residues" evidence="1">
    <location>
        <begin position="471"/>
        <end position="492"/>
    </location>
</feature>
<dbReference type="SUPFAM" id="SSF111369">
    <property type="entry name" value="HlyD-like secretion proteins"/>
    <property type="match status" value="1"/>
</dbReference>
<sequence>MPTESESDAQDPPPSPATAEMPQSDASPPRSIASVVVNVVVSVAVLAACLFGYTFLGERKRPQRTKPKKAAVTVVTTEALVPHQGTVEIQANGVVVPLREIKLATEVAGRIIEQSPNLRAGRIVDRDEVLIRLDPVEYEIEVERLRAQAAQEESELIAADVGIENTKQLTVLAEQQLLIAGEERQRIGSLVNRQAASASEVDVARRAELSARAALVELQNRRRELTAAKQLIVDKQALTAAALKRAELDLKRCTVRSPIRGIVVSSTVEEQSFVSTGTDFVTIEGISAVEVRANLTADQMIWIWSSRGAVNDPLQTGGPIPRVPATITSEFGAEEFSWPAVLERIDGAGIEPTTRTYPCLFRVDVPESAQSSTESRRLTRGLFVGVSIAADPDRSLYQVSENAIRPGDRVWLNVDGKLNIVPVTLVSRAGRSVIVELATEPDATKSIETAGVIVSPISDPTEGMPVGTLPQDPTSQSPNAATGASSPATTLTHGHVESVDLRSGSTAKVDG</sequence>
<evidence type="ECO:0000313" key="3">
    <source>
        <dbReference type="EMBL" id="EMI56292.1"/>
    </source>
</evidence>
<comment type="caution">
    <text evidence="3">The sequence shown here is derived from an EMBL/GenBank/DDBJ whole genome shotgun (WGS) entry which is preliminary data.</text>
</comment>
<keyword evidence="4" id="KW-1185">Reference proteome</keyword>
<organism evidence="3 4">
    <name type="scientific">Rhodopirellula sallentina SM41</name>
    <dbReference type="NCBI Taxonomy" id="1263870"/>
    <lineage>
        <taxon>Bacteria</taxon>
        <taxon>Pseudomonadati</taxon>
        <taxon>Planctomycetota</taxon>
        <taxon>Planctomycetia</taxon>
        <taxon>Pirellulales</taxon>
        <taxon>Pirellulaceae</taxon>
        <taxon>Rhodopirellula</taxon>
    </lineage>
</organism>
<dbReference type="Proteomes" id="UP000011885">
    <property type="component" value="Unassembled WGS sequence"/>
</dbReference>
<name>M5U4B2_9BACT</name>
<dbReference type="PANTHER" id="PTHR30386:SF18">
    <property type="entry name" value="INNER MEMBRANE PROTEIN YIAV-RELATED"/>
    <property type="match status" value="1"/>
</dbReference>
<proteinExistence type="predicted"/>
<evidence type="ECO:0000256" key="1">
    <source>
        <dbReference type="SAM" id="MobiDB-lite"/>
    </source>
</evidence>
<feature type="region of interest" description="Disordered" evidence="1">
    <location>
        <begin position="456"/>
        <end position="511"/>
    </location>
</feature>
<dbReference type="EMBL" id="ANOH01000156">
    <property type="protein sequence ID" value="EMI56292.1"/>
    <property type="molecule type" value="Genomic_DNA"/>
</dbReference>
<dbReference type="PANTHER" id="PTHR30386">
    <property type="entry name" value="MEMBRANE FUSION SUBUNIT OF EMRAB-TOLC MULTIDRUG EFFLUX PUMP"/>
    <property type="match status" value="1"/>
</dbReference>
<keyword evidence="2" id="KW-0812">Transmembrane</keyword>
<feature type="transmembrane region" description="Helical" evidence="2">
    <location>
        <begin position="32"/>
        <end position="56"/>
    </location>
</feature>
<accession>M5U4B2</accession>
<dbReference type="OrthoDB" id="233363at2"/>
<dbReference type="RefSeq" id="WP_008677621.1">
    <property type="nucleotide sequence ID" value="NZ_ANOH01000156.1"/>
</dbReference>
<protein>
    <submittedName>
        <fullName evidence="3">Membrane-fusion protein</fullName>
    </submittedName>
</protein>
<keyword evidence="2" id="KW-1133">Transmembrane helix</keyword>
<evidence type="ECO:0000313" key="4">
    <source>
        <dbReference type="Proteomes" id="UP000011885"/>
    </source>
</evidence>
<dbReference type="InterPro" id="IPR050739">
    <property type="entry name" value="MFP"/>
</dbReference>
<dbReference type="AlphaFoldDB" id="M5U4B2"/>
<gene>
    <name evidence="3" type="ORF">RSSM_02250</name>
</gene>
<reference evidence="3 4" key="1">
    <citation type="journal article" date="2013" name="Mar. Genomics">
        <title>Expression of sulfatases in Rhodopirellula baltica and the diversity of sulfatases in the genus Rhodopirellula.</title>
        <authorList>
            <person name="Wegner C.E."/>
            <person name="Richter-Heitmann T."/>
            <person name="Klindworth A."/>
            <person name="Klockow C."/>
            <person name="Richter M."/>
            <person name="Achstetter T."/>
            <person name="Glockner F.O."/>
            <person name="Harder J."/>
        </authorList>
    </citation>
    <scope>NUCLEOTIDE SEQUENCE [LARGE SCALE GENOMIC DNA]</scope>
    <source>
        <strain evidence="3 4">SM41</strain>
    </source>
</reference>
<dbReference type="PATRIC" id="fig|1263870.3.peg.2397"/>
<evidence type="ECO:0000256" key="2">
    <source>
        <dbReference type="SAM" id="Phobius"/>
    </source>
</evidence>
<keyword evidence="2" id="KW-0472">Membrane</keyword>
<feature type="region of interest" description="Disordered" evidence="1">
    <location>
        <begin position="1"/>
        <end position="28"/>
    </location>
</feature>